<reference evidence="1" key="2">
    <citation type="submission" date="2021-10" db="EMBL/GenBank/DDBJ databases">
        <authorList>
            <person name="Piombo E."/>
        </authorList>
    </citation>
    <scope>NUCLEOTIDE SEQUENCE</scope>
</reference>
<proteinExistence type="predicted"/>
<dbReference type="EMBL" id="CADEHS020000026">
    <property type="protein sequence ID" value="CAG9948558.1"/>
    <property type="molecule type" value="Genomic_DNA"/>
</dbReference>
<protein>
    <submittedName>
        <fullName evidence="1">Uncharacterized protein</fullName>
    </submittedName>
</protein>
<sequence>MDLFDTPPAASASPSTPESTLKSAAAIASGSADQPRHQLSGKTRLSCDRCHTQKLRCVKDEGVAACRRCLRLKTLCRHSPRAARSSMKPRGQSAYLPQAEHDVTLSAGESTEDIAPVPMAANLGDIGWWDPAGTPIGLVEGQAGSCSASGYTVQGGPGFQDIFSTDIINCLENTTTPGNHSSVDWDLIFPNGHMKQTLPLINTPNPSISIGQSIIENSGSPQVSTFQRLASLSVQIYECGANLPSLHRGSTRHTHTSYNVGIGSAPKSAHFIFDELFRVTTEFIDILRCLPNSRSKEDTVLCTTSPGHPGFQLSQSFNSYSQDTPSSDQSVIGGQMATQPWPSSQVDDATVFMIMSSHSSLTETYRSILQMMQMCLEHSLIPQMGSSWLVILPRVQVGSVELPSLQVGDQTPVSSKATSSMYMMTVTMLFSRLWTQLANNLRERVGANPNTGIAQNSSLADTMWDTALDKTNQLIQTIDSIKSQLHG</sequence>
<reference evidence="1" key="1">
    <citation type="submission" date="2020-04" db="EMBL/GenBank/DDBJ databases">
        <authorList>
            <person name="Broberg M."/>
        </authorList>
    </citation>
    <scope>NUCLEOTIDE SEQUENCE</scope>
</reference>
<accession>A0ACA9U7A6</accession>
<evidence type="ECO:0000313" key="1">
    <source>
        <dbReference type="EMBL" id="CAG9948558.1"/>
    </source>
</evidence>
<name>A0ACA9U7A6_BIOOC</name>
<dbReference type="Proteomes" id="UP000836387">
    <property type="component" value="Unassembled WGS sequence"/>
</dbReference>
<evidence type="ECO:0000313" key="2">
    <source>
        <dbReference type="Proteomes" id="UP000836387"/>
    </source>
</evidence>
<gene>
    <name evidence="1" type="ORF">CRV2_00015744</name>
</gene>
<keyword evidence="2" id="KW-1185">Reference proteome</keyword>
<comment type="caution">
    <text evidence="1">The sequence shown here is derived from an EMBL/GenBank/DDBJ whole genome shotgun (WGS) entry which is preliminary data.</text>
</comment>
<organism evidence="1 2">
    <name type="scientific">Clonostachys rosea f. rosea IK726</name>
    <dbReference type="NCBI Taxonomy" id="1349383"/>
    <lineage>
        <taxon>Eukaryota</taxon>
        <taxon>Fungi</taxon>
        <taxon>Dikarya</taxon>
        <taxon>Ascomycota</taxon>
        <taxon>Pezizomycotina</taxon>
        <taxon>Sordariomycetes</taxon>
        <taxon>Hypocreomycetidae</taxon>
        <taxon>Hypocreales</taxon>
        <taxon>Bionectriaceae</taxon>
        <taxon>Clonostachys</taxon>
    </lineage>
</organism>